<reference evidence="11 12" key="1">
    <citation type="submission" date="2015-11" db="EMBL/GenBank/DDBJ databases">
        <title>Draft Genome Sequence of the Type Strain Trueperella bernardiae LCDC 89-0504T, Isolated from Blood Culture.</title>
        <authorList>
            <person name="Bernier A.-M."/>
            <person name="Bernard K."/>
        </authorList>
    </citation>
    <scope>NUCLEOTIDE SEQUENCE [LARGE SCALE GENOMIC DNA]</scope>
    <source>
        <strain evidence="11 12">LCDC 89-0504</strain>
    </source>
</reference>
<dbReference type="Pfam" id="PF06144">
    <property type="entry name" value="DNA_pol3_delta"/>
    <property type="match status" value="1"/>
</dbReference>
<evidence type="ECO:0000313" key="12">
    <source>
        <dbReference type="Proteomes" id="UP000054404"/>
    </source>
</evidence>
<comment type="similarity">
    <text evidence="7">Belongs to the DNA polymerase HolA subunit family.</text>
</comment>
<dbReference type="OrthoDB" id="8478864at2"/>
<dbReference type="InterPro" id="IPR005790">
    <property type="entry name" value="DNA_polIII_delta"/>
</dbReference>
<feature type="domain" description="DNA polymerase III delta N-terminal" evidence="9">
    <location>
        <begin position="34"/>
        <end position="119"/>
    </location>
</feature>
<dbReference type="InterPro" id="IPR010372">
    <property type="entry name" value="DNA_pol3_delta_N"/>
</dbReference>
<accession>A0A0W1KJQ5</accession>
<keyword evidence="6" id="KW-0239">DNA-directed DNA polymerase</keyword>
<evidence type="ECO:0000256" key="7">
    <source>
        <dbReference type="ARBA" id="ARBA00034754"/>
    </source>
</evidence>
<keyword evidence="4" id="KW-0548">Nucleotidyltransferase</keyword>
<keyword evidence="12" id="KW-1185">Reference proteome</keyword>
<evidence type="ECO:0000256" key="3">
    <source>
        <dbReference type="ARBA" id="ARBA00022679"/>
    </source>
</evidence>
<evidence type="ECO:0000256" key="6">
    <source>
        <dbReference type="ARBA" id="ARBA00022932"/>
    </source>
</evidence>
<dbReference type="SUPFAM" id="SSF52540">
    <property type="entry name" value="P-loop containing nucleoside triphosphate hydrolases"/>
    <property type="match status" value="1"/>
</dbReference>
<proteinExistence type="inferred from homology"/>
<evidence type="ECO:0000256" key="1">
    <source>
        <dbReference type="ARBA" id="ARBA00012417"/>
    </source>
</evidence>
<evidence type="ECO:0000256" key="8">
    <source>
        <dbReference type="ARBA" id="ARBA00049244"/>
    </source>
</evidence>
<dbReference type="InterPro" id="IPR027417">
    <property type="entry name" value="P-loop_NTPase"/>
</dbReference>
<evidence type="ECO:0000259" key="10">
    <source>
        <dbReference type="Pfam" id="PF21694"/>
    </source>
</evidence>
<protein>
    <recommendedName>
        <fullName evidence="2">DNA polymerase III subunit delta</fullName>
        <ecNumber evidence="1">2.7.7.7</ecNumber>
    </recommendedName>
</protein>
<evidence type="ECO:0000256" key="5">
    <source>
        <dbReference type="ARBA" id="ARBA00022705"/>
    </source>
</evidence>
<name>A0A0W1KJQ5_9ACTO</name>
<dbReference type="Gene3D" id="3.40.50.300">
    <property type="entry name" value="P-loop containing nucleotide triphosphate hydrolases"/>
    <property type="match status" value="1"/>
</dbReference>
<dbReference type="Gene3D" id="1.20.272.10">
    <property type="match status" value="1"/>
</dbReference>
<evidence type="ECO:0000256" key="2">
    <source>
        <dbReference type="ARBA" id="ARBA00017703"/>
    </source>
</evidence>
<comment type="catalytic activity">
    <reaction evidence="8">
        <text>DNA(n) + a 2'-deoxyribonucleoside 5'-triphosphate = DNA(n+1) + diphosphate</text>
        <dbReference type="Rhea" id="RHEA:22508"/>
        <dbReference type="Rhea" id="RHEA-COMP:17339"/>
        <dbReference type="Rhea" id="RHEA-COMP:17340"/>
        <dbReference type="ChEBI" id="CHEBI:33019"/>
        <dbReference type="ChEBI" id="CHEBI:61560"/>
        <dbReference type="ChEBI" id="CHEBI:173112"/>
        <dbReference type="EC" id="2.7.7.7"/>
    </reaction>
</comment>
<evidence type="ECO:0000256" key="4">
    <source>
        <dbReference type="ARBA" id="ARBA00022695"/>
    </source>
</evidence>
<comment type="caution">
    <text evidence="11">The sequence shown here is derived from an EMBL/GenBank/DDBJ whole genome shotgun (WGS) entry which is preliminary data.</text>
</comment>
<organism evidence="11 12">
    <name type="scientific">Trueperella bernardiae</name>
    <dbReference type="NCBI Taxonomy" id="59561"/>
    <lineage>
        <taxon>Bacteria</taxon>
        <taxon>Bacillati</taxon>
        <taxon>Actinomycetota</taxon>
        <taxon>Actinomycetes</taxon>
        <taxon>Actinomycetales</taxon>
        <taxon>Actinomycetaceae</taxon>
        <taxon>Trueperella</taxon>
    </lineage>
</organism>
<gene>
    <name evidence="11" type="ORF">AQZ59_01246</name>
</gene>
<evidence type="ECO:0000259" key="9">
    <source>
        <dbReference type="Pfam" id="PF06144"/>
    </source>
</evidence>
<dbReference type="SUPFAM" id="SSF48019">
    <property type="entry name" value="post-AAA+ oligomerization domain-like"/>
    <property type="match status" value="1"/>
</dbReference>
<keyword evidence="3" id="KW-0808">Transferase</keyword>
<dbReference type="Pfam" id="PF21694">
    <property type="entry name" value="DNA_pol3_delta_C"/>
    <property type="match status" value="1"/>
</dbReference>
<dbReference type="AlphaFoldDB" id="A0A0W1KJQ5"/>
<dbReference type="GO" id="GO:0003887">
    <property type="term" value="F:DNA-directed DNA polymerase activity"/>
    <property type="evidence" value="ECO:0007669"/>
    <property type="project" value="UniProtKB-KW"/>
</dbReference>
<keyword evidence="5" id="KW-0235">DNA replication</keyword>
<feature type="domain" description="DNA polymerase III delta subunit-like C-terminal" evidence="10">
    <location>
        <begin position="198"/>
        <end position="311"/>
    </location>
</feature>
<dbReference type="EMBL" id="LNIZ01000005">
    <property type="protein sequence ID" value="KTF03917.1"/>
    <property type="molecule type" value="Genomic_DNA"/>
</dbReference>
<dbReference type="Proteomes" id="UP000054404">
    <property type="component" value="Unassembled WGS sequence"/>
</dbReference>
<dbReference type="PANTHER" id="PTHR34388:SF1">
    <property type="entry name" value="DNA POLYMERASE III SUBUNIT DELTA"/>
    <property type="match status" value="1"/>
</dbReference>
<dbReference type="GO" id="GO:0006261">
    <property type="term" value="P:DNA-templated DNA replication"/>
    <property type="evidence" value="ECO:0007669"/>
    <property type="project" value="TreeGrafter"/>
</dbReference>
<dbReference type="STRING" id="59561.AQZ59_01246"/>
<dbReference type="PATRIC" id="fig|59561.3.peg.1238"/>
<evidence type="ECO:0000313" key="11">
    <source>
        <dbReference type="EMBL" id="KTF03917.1"/>
    </source>
</evidence>
<sequence>MARMAVTLAPIVLITSGEPVLGDRAVASLRRQLRAADPNTNIVEIDSSQYVSGQLEALLTPSLFGEPRAIVVPNLEQVNAPFQDDLLAYIQAPEQDSVLVLRHNGGQRGKKVLDALKGKVPTYAFEKVKYPNDKAKIVVQDVRDAGRKMTSDAVDAIVAALGSDLRELLSAVSQLLSDVKGTITEEDVRTYFAGRVEATAFNVADAVVAGRAGKAVELARHAVATGNSPVAIVGAIAMKLRTMAQVLGVRSAKGRPTPKLNNWQASRAKQDLRGWSGASLAEAIQAIATADAEVKGLSRDPEYALERAIVTICALRQ</sequence>
<dbReference type="EC" id="2.7.7.7" evidence="1"/>
<dbReference type="GO" id="GO:0009360">
    <property type="term" value="C:DNA polymerase III complex"/>
    <property type="evidence" value="ECO:0007669"/>
    <property type="project" value="InterPro"/>
</dbReference>
<dbReference type="GO" id="GO:0003677">
    <property type="term" value="F:DNA binding"/>
    <property type="evidence" value="ECO:0007669"/>
    <property type="project" value="InterPro"/>
</dbReference>
<dbReference type="PANTHER" id="PTHR34388">
    <property type="entry name" value="DNA POLYMERASE III SUBUNIT DELTA"/>
    <property type="match status" value="1"/>
</dbReference>
<dbReference type="InterPro" id="IPR048466">
    <property type="entry name" value="DNA_pol3_delta-like_C"/>
</dbReference>
<dbReference type="NCBIfam" id="TIGR01128">
    <property type="entry name" value="holA"/>
    <property type="match status" value="1"/>
</dbReference>
<dbReference type="InterPro" id="IPR008921">
    <property type="entry name" value="DNA_pol3_clamp-load_cplx_C"/>
</dbReference>